<organism evidence="2 3">
    <name type="scientific">Friedmanniella luteola</name>
    <dbReference type="NCBI Taxonomy" id="546871"/>
    <lineage>
        <taxon>Bacteria</taxon>
        <taxon>Bacillati</taxon>
        <taxon>Actinomycetota</taxon>
        <taxon>Actinomycetes</taxon>
        <taxon>Propionibacteriales</taxon>
        <taxon>Nocardioidaceae</taxon>
        <taxon>Friedmanniella</taxon>
    </lineage>
</organism>
<protein>
    <recommendedName>
        <fullName evidence="4">ABC-2 type transport system permease protein</fullName>
    </recommendedName>
</protein>
<evidence type="ECO:0000256" key="1">
    <source>
        <dbReference type="SAM" id="Phobius"/>
    </source>
</evidence>
<name>A0A1H1VDT3_9ACTN</name>
<feature type="transmembrane region" description="Helical" evidence="1">
    <location>
        <begin position="53"/>
        <end position="80"/>
    </location>
</feature>
<keyword evidence="1" id="KW-0812">Transmembrane</keyword>
<feature type="transmembrane region" description="Helical" evidence="1">
    <location>
        <begin position="101"/>
        <end position="134"/>
    </location>
</feature>
<keyword evidence="1" id="KW-0472">Membrane</keyword>
<dbReference type="STRING" id="546871.SAMN04488543_2453"/>
<sequence>MPALRTLVRSELLKLGTTRMPWLLVLATSLATLVLAVQPIARAGRGGTPSLGTAGAALGVLDAMGQAALGALLLGVLVVTTDFRHGTVATFLLQAPDRVRLLVAKVLTALLLGLGLGLVSLLVVSALGILSGAWAGGLVNASTALAGFGLLLTYPLYALLGTAVGALLRRNQPLAVLLPLVWVWGIEPLALSGLPPASLRWSLHGVTAAVQNAGTLPFLLPVWAGGAALLGYTVLLLGAGALQLHRSDIT</sequence>
<feature type="transmembrane region" description="Helical" evidence="1">
    <location>
        <begin position="218"/>
        <end position="242"/>
    </location>
</feature>
<evidence type="ECO:0000313" key="3">
    <source>
        <dbReference type="Proteomes" id="UP000199092"/>
    </source>
</evidence>
<keyword evidence="1" id="KW-1133">Transmembrane helix</keyword>
<dbReference type="RefSeq" id="WP_091413142.1">
    <property type="nucleotide sequence ID" value="NZ_LT629749.1"/>
</dbReference>
<gene>
    <name evidence="2" type="ORF">SAMN04488543_2453</name>
</gene>
<feature type="transmembrane region" description="Helical" evidence="1">
    <location>
        <begin position="175"/>
        <end position="198"/>
    </location>
</feature>
<dbReference type="Proteomes" id="UP000199092">
    <property type="component" value="Chromosome I"/>
</dbReference>
<accession>A0A1H1VDT3</accession>
<dbReference type="OrthoDB" id="5244396at2"/>
<reference evidence="2 3" key="1">
    <citation type="submission" date="2016-10" db="EMBL/GenBank/DDBJ databases">
        <authorList>
            <person name="de Groot N.N."/>
        </authorList>
    </citation>
    <scope>NUCLEOTIDE SEQUENCE [LARGE SCALE GENOMIC DNA]</scope>
    <source>
        <strain evidence="2 3">DSM 21741</strain>
    </source>
</reference>
<proteinExistence type="predicted"/>
<feature type="transmembrane region" description="Helical" evidence="1">
    <location>
        <begin position="146"/>
        <end position="168"/>
    </location>
</feature>
<evidence type="ECO:0008006" key="4">
    <source>
        <dbReference type="Google" id="ProtNLM"/>
    </source>
</evidence>
<evidence type="ECO:0000313" key="2">
    <source>
        <dbReference type="EMBL" id="SDS82576.1"/>
    </source>
</evidence>
<dbReference type="AlphaFoldDB" id="A0A1H1VDT3"/>
<dbReference type="EMBL" id="LT629749">
    <property type="protein sequence ID" value="SDS82576.1"/>
    <property type="molecule type" value="Genomic_DNA"/>
</dbReference>
<keyword evidence="3" id="KW-1185">Reference proteome</keyword>